<dbReference type="InterPro" id="IPR019660">
    <property type="entry name" value="Put_sensory_transdc_reg_YbjN"/>
</dbReference>
<comment type="caution">
    <text evidence="1">The sequence shown here is derived from an EMBL/GenBank/DDBJ whole genome shotgun (WGS) entry which is preliminary data.</text>
</comment>
<keyword evidence="2" id="KW-1185">Reference proteome</keyword>
<dbReference type="Proteomes" id="UP001231370">
    <property type="component" value="Unassembled WGS sequence"/>
</dbReference>
<proteinExistence type="predicted"/>
<sequence length="338" mass="39181">MTHQDLELTQEMVFDAENETLLRVQGVGIQVRSEDGLREVRLRVEVDWPSYAQIEANHQFNLEKRWRGEMRGEFLGDRPLYLDLMLQPDRVPDPMPDDITELLTPELLQSELWLALSVYQELEGERVGYDTFWQRANLTELMQAVQMGAQALETLFNTVQESLETEFSQVEEGGFARLMRQLEEWTEEEEEERSLESVVREFFAEDDWEFIQVKLGVFQLAFQGENGRWNCYARIYEAEKQFIFYSIFPVAVPEGDRGLMAQFLTKANYGMILGNFELDLTDGELRYKTSIDVEGDRLSLALVRSLVYANVTIMNRYLPGIVAVLEGSPISDAIQRVE</sequence>
<name>A0ABT7BQJ5_9CYAN</name>
<dbReference type="RefSeq" id="WP_283764765.1">
    <property type="nucleotide sequence ID" value="NZ_JAQPOK010000165.1"/>
</dbReference>
<protein>
    <submittedName>
        <fullName evidence="1">YbjN domain-containing protein</fullName>
    </submittedName>
</protein>
<organism evidence="1 2">
    <name type="scientific">Roseofilum halophilum BLCC-M91</name>
    <dbReference type="NCBI Taxonomy" id="3022259"/>
    <lineage>
        <taxon>Bacteria</taxon>
        <taxon>Bacillati</taxon>
        <taxon>Cyanobacteriota</taxon>
        <taxon>Cyanophyceae</taxon>
        <taxon>Desertifilales</taxon>
        <taxon>Desertifilaceae</taxon>
        <taxon>Roseofilum</taxon>
        <taxon>Roseofilum halophilum</taxon>
    </lineage>
</organism>
<accession>A0ABT7BQJ5</accession>
<gene>
    <name evidence="1" type="ORF">PJF56_21630</name>
</gene>
<evidence type="ECO:0000313" key="1">
    <source>
        <dbReference type="EMBL" id="MDJ1181470.1"/>
    </source>
</evidence>
<dbReference type="EMBL" id="JAQPOK010000165">
    <property type="protein sequence ID" value="MDJ1181470.1"/>
    <property type="molecule type" value="Genomic_DNA"/>
</dbReference>
<evidence type="ECO:0000313" key="2">
    <source>
        <dbReference type="Proteomes" id="UP001231370"/>
    </source>
</evidence>
<dbReference type="Pfam" id="PF10722">
    <property type="entry name" value="YbjN"/>
    <property type="match status" value="1"/>
</dbReference>
<reference evidence="1 2" key="1">
    <citation type="submission" date="2023-01" db="EMBL/GenBank/DDBJ databases">
        <title>Novel diversity within Roseofilum (Cyanobacteria; Desertifilaceae) from marine benthic mats with descriptions of four novel species.</title>
        <authorList>
            <person name="Wang Y."/>
            <person name="Berthold D.E."/>
            <person name="Hu J."/>
            <person name="Lefler F.W."/>
            <person name="Laughinghouse H.D. IV."/>
        </authorList>
    </citation>
    <scope>NUCLEOTIDE SEQUENCE [LARGE SCALE GENOMIC DNA]</scope>
    <source>
        <strain evidence="1 2">BLCC-M91</strain>
    </source>
</reference>